<sequence length="171" mass="20226">MKKFVYLLLILLSTVMFARCMSSEKSVKFKPYKTRDYIRKEIRVYEVKEWLHPTLDSIFVETEECLEGKGYKDKVVFTFNIVGELTSSGKFADFAVEGFYSSESINHAIETEAVFYYKGYTFYCGGTFLDLFFRETGKTITLTCIDPEKFRHRVDFENTTLMEWLYMQHIE</sequence>
<dbReference type="EMBL" id="WCRS01000019">
    <property type="protein sequence ID" value="KAB4470173.1"/>
    <property type="molecule type" value="Genomic_DNA"/>
</dbReference>
<dbReference type="Proteomes" id="UP000488521">
    <property type="component" value="Unassembled WGS sequence"/>
</dbReference>
<name>A0A6I0SCS9_BACT4</name>
<protein>
    <recommendedName>
        <fullName evidence="4">Lipoprotein</fullName>
    </recommendedName>
</protein>
<comment type="caution">
    <text evidence="2">The sequence shown here is derived from an EMBL/GenBank/DDBJ whole genome shotgun (WGS) entry which is preliminary data.</text>
</comment>
<reference evidence="2 3" key="1">
    <citation type="journal article" date="2019" name="Nat. Med.">
        <title>A library of human gut bacterial isolates paired with longitudinal multiomics data enables mechanistic microbiome research.</title>
        <authorList>
            <person name="Poyet M."/>
            <person name="Groussin M."/>
            <person name="Gibbons S.M."/>
            <person name="Avila-Pacheco J."/>
            <person name="Jiang X."/>
            <person name="Kearney S.M."/>
            <person name="Perrotta A.R."/>
            <person name="Berdy B."/>
            <person name="Zhao S."/>
            <person name="Lieberman T.D."/>
            <person name="Swanson P.K."/>
            <person name="Smith M."/>
            <person name="Roesemann S."/>
            <person name="Alexander J.E."/>
            <person name="Rich S.A."/>
            <person name="Livny J."/>
            <person name="Vlamakis H."/>
            <person name="Clish C."/>
            <person name="Bullock K."/>
            <person name="Deik A."/>
            <person name="Scott J."/>
            <person name="Pierce K.A."/>
            <person name="Xavier R.J."/>
            <person name="Alm E.J."/>
        </authorList>
    </citation>
    <scope>NUCLEOTIDE SEQUENCE [LARGE SCALE GENOMIC DNA]</scope>
    <source>
        <strain evidence="2 3">BIOML-A156</strain>
    </source>
</reference>
<dbReference type="AlphaFoldDB" id="A0A6I0SCS9"/>
<accession>A0A6I0SCS9</accession>
<gene>
    <name evidence="2" type="ORF">GAN59_20350</name>
</gene>
<keyword evidence="1" id="KW-0732">Signal</keyword>
<feature type="chain" id="PRO_5030153397" description="Lipoprotein" evidence="1">
    <location>
        <begin position="19"/>
        <end position="171"/>
    </location>
</feature>
<feature type="signal peptide" evidence="1">
    <location>
        <begin position="1"/>
        <end position="18"/>
    </location>
</feature>
<evidence type="ECO:0000313" key="2">
    <source>
        <dbReference type="EMBL" id="KAB4470173.1"/>
    </source>
</evidence>
<organism evidence="2 3">
    <name type="scientific">Bacteroides thetaiotaomicron</name>
    <dbReference type="NCBI Taxonomy" id="818"/>
    <lineage>
        <taxon>Bacteria</taxon>
        <taxon>Pseudomonadati</taxon>
        <taxon>Bacteroidota</taxon>
        <taxon>Bacteroidia</taxon>
        <taxon>Bacteroidales</taxon>
        <taxon>Bacteroidaceae</taxon>
        <taxon>Bacteroides</taxon>
    </lineage>
</organism>
<evidence type="ECO:0008006" key="4">
    <source>
        <dbReference type="Google" id="ProtNLM"/>
    </source>
</evidence>
<proteinExistence type="predicted"/>
<evidence type="ECO:0000256" key="1">
    <source>
        <dbReference type="SAM" id="SignalP"/>
    </source>
</evidence>
<dbReference type="RefSeq" id="WP_016267793.1">
    <property type="nucleotide sequence ID" value="NZ_CAXTFL010000054.1"/>
</dbReference>
<evidence type="ECO:0000313" key="3">
    <source>
        <dbReference type="Proteomes" id="UP000488521"/>
    </source>
</evidence>